<dbReference type="InterPro" id="IPR036397">
    <property type="entry name" value="RNaseH_sf"/>
</dbReference>
<evidence type="ECO:0000256" key="1">
    <source>
        <dbReference type="SAM" id="MobiDB-lite"/>
    </source>
</evidence>
<dbReference type="EnsemblMetazoa" id="XM_008180313.1">
    <property type="protein sequence ID" value="XP_008178535.1"/>
    <property type="gene ID" value="LOC103307890"/>
</dbReference>
<feature type="region of interest" description="Disordered" evidence="1">
    <location>
        <begin position="173"/>
        <end position="205"/>
    </location>
</feature>
<dbReference type="OrthoDB" id="6627416at2759"/>
<dbReference type="GeneID" id="103307890"/>
<evidence type="ECO:0000313" key="3">
    <source>
        <dbReference type="EnsemblMetazoa" id="XP_008178535.1"/>
    </source>
</evidence>
<protein>
    <recommendedName>
        <fullName evidence="2">Integrase catalytic domain-containing protein</fullName>
    </recommendedName>
</protein>
<organism evidence="3 4">
    <name type="scientific">Acyrthosiphon pisum</name>
    <name type="common">Pea aphid</name>
    <dbReference type="NCBI Taxonomy" id="7029"/>
    <lineage>
        <taxon>Eukaryota</taxon>
        <taxon>Metazoa</taxon>
        <taxon>Ecdysozoa</taxon>
        <taxon>Arthropoda</taxon>
        <taxon>Hexapoda</taxon>
        <taxon>Insecta</taxon>
        <taxon>Pterygota</taxon>
        <taxon>Neoptera</taxon>
        <taxon>Paraneoptera</taxon>
        <taxon>Hemiptera</taxon>
        <taxon>Sternorrhyncha</taxon>
        <taxon>Aphidomorpha</taxon>
        <taxon>Aphidoidea</taxon>
        <taxon>Aphididae</taxon>
        <taxon>Macrosiphini</taxon>
        <taxon>Acyrthosiphon</taxon>
    </lineage>
</organism>
<dbReference type="KEGG" id="api:103307890"/>
<accession>A0A8R1X0E0</accession>
<dbReference type="Proteomes" id="UP000007819">
    <property type="component" value="Unassembled WGS sequence"/>
</dbReference>
<name>A0A8R1X0E0_ACYPI</name>
<feature type="domain" description="Integrase catalytic" evidence="2">
    <location>
        <begin position="47"/>
        <end position="154"/>
    </location>
</feature>
<feature type="compositionally biased region" description="Basic and acidic residues" evidence="1">
    <location>
        <begin position="192"/>
        <end position="205"/>
    </location>
</feature>
<evidence type="ECO:0000259" key="2">
    <source>
        <dbReference type="PROSITE" id="PS50994"/>
    </source>
</evidence>
<dbReference type="AlphaFoldDB" id="A0A8R1X0E0"/>
<dbReference type="RefSeq" id="XP_008178535.1">
    <property type="nucleotide sequence ID" value="XM_008180313.1"/>
</dbReference>
<dbReference type="InterPro" id="IPR012337">
    <property type="entry name" value="RNaseH-like_sf"/>
</dbReference>
<dbReference type="GO" id="GO:0015074">
    <property type="term" value="P:DNA integration"/>
    <property type="evidence" value="ECO:0007669"/>
    <property type="project" value="InterPro"/>
</dbReference>
<dbReference type="SUPFAM" id="SSF53098">
    <property type="entry name" value="Ribonuclease H-like"/>
    <property type="match status" value="1"/>
</dbReference>
<keyword evidence="4" id="KW-1185">Reference proteome</keyword>
<reference evidence="4" key="1">
    <citation type="submission" date="2010-06" db="EMBL/GenBank/DDBJ databases">
        <authorList>
            <person name="Jiang H."/>
            <person name="Abraham K."/>
            <person name="Ali S."/>
            <person name="Alsbrooks S.L."/>
            <person name="Anim B.N."/>
            <person name="Anosike U.S."/>
            <person name="Attaway T."/>
            <person name="Bandaranaike D.P."/>
            <person name="Battles P.K."/>
            <person name="Bell S.N."/>
            <person name="Bell A.V."/>
            <person name="Beltran B."/>
            <person name="Bickham C."/>
            <person name="Bustamante Y."/>
            <person name="Caleb T."/>
            <person name="Canada A."/>
            <person name="Cardenas V."/>
            <person name="Carter K."/>
            <person name="Chacko J."/>
            <person name="Chandrabose M.N."/>
            <person name="Chavez D."/>
            <person name="Chavez A."/>
            <person name="Chen L."/>
            <person name="Chu H.-S."/>
            <person name="Claassen K.J."/>
            <person name="Cockrell R."/>
            <person name="Collins M."/>
            <person name="Cooper J.A."/>
            <person name="Cree A."/>
            <person name="Curry S.M."/>
            <person name="Da Y."/>
            <person name="Dao M.D."/>
            <person name="Das B."/>
            <person name="Davila M.-L."/>
            <person name="Davy-Carroll L."/>
            <person name="Denson S."/>
            <person name="Dinh H."/>
            <person name="Ebong V.E."/>
            <person name="Edwards J.R."/>
            <person name="Egan A."/>
            <person name="El-Daye J."/>
            <person name="Escobedo L."/>
            <person name="Fernandez S."/>
            <person name="Fernando P.R."/>
            <person name="Flagg N."/>
            <person name="Forbes L.D."/>
            <person name="Fowler R.G."/>
            <person name="Fu Q."/>
            <person name="Gabisi R.A."/>
            <person name="Ganer J."/>
            <person name="Garbino Pronczuk A."/>
            <person name="Garcia R.M."/>
            <person name="Garner T."/>
            <person name="Garrett T.E."/>
            <person name="Gonzalez D.A."/>
            <person name="Hamid H."/>
            <person name="Hawkins E.S."/>
            <person name="Hirani K."/>
            <person name="Hogues M.E."/>
            <person name="Hollins B."/>
            <person name="Hsiao C.-H."/>
            <person name="Jabil R."/>
            <person name="James M.L."/>
            <person name="Jhangiani S.N."/>
            <person name="Johnson B."/>
            <person name="Johnson Q."/>
            <person name="Joshi V."/>
            <person name="Kalu J.B."/>
            <person name="Kam C."/>
            <person name="Kashfia A."/>
            <person name="Keebler J."/>
            <person name="Kisamo H."/>
            <person name="Kovar C.L."/>
            <person name="Lago L.A."/>
            <person name="Lai C.-Y."/>
            <person name="Laidlaw J."/>
            <person name="Lara F."/>
            <person name="Le T.-K."/>
            <person name="Lee S.L."/>
            <person name="Legall F.H."/>
            <person name="Lemon S.J."/>
            <person name="Lewis L.R."/>
            <person name="Li B."/>
            <person name="Liu Y."/>
            <person name="Liu Y.-S."/>
            <person name="Lopez J."/>
            <person name="Lozado R.J."/>
            <person name="Lu J."/>
            <person name="Madu R.C."/>
            <person name="Maheshwari M."/>
            <person name="Maheshwari R."/>
            <person name="Malloy K."/>
            <person name="Martinez E."/>
            <person name="Mathew T."/>
            <person name="Mercado I.C."/>
            <person name="Mercado C."/>
            <person name="Meyer B."/>
            <person name="Montgomery K."/>
            <person name="Morgan M.B."/>
            <person name="Munidasa M."/>
            <person name="Nazareth L.V."/>
            <person name="Nelson J."/>
            <person name="Ng B.M."/>
            <person name="Nguyen N.B."/>
            <person name="Nguyen P.Q."/>
            <person name="Nguyen T."/>
            <person name="Obregon M."/>
            <person name="Okwuonu G.O."/>
            <person name="Onwere C.G."/>
            <person name="Orozco G."/>
            <person name="Parra A."/>
            <person name="Patel S."/>
            <person name="Patil S."/>
            <person name="Perez A."/>
            <person name="Perez Y."/>
            <person name="Pham C."/>
            <person name="Primus E.L."/>
            <person name="Pu L.-L."/>
            <person name="Puazo M."/>
            <person name="Qin X."/>
            <person name="Quiroz J.B."/>
            <person name="Reese J."/>
            <person name="Richards S."/>
            <person name="Rives C.M."/>
            <person name="Robberts R."/>
            <person name="Ruiz S.J."/>
            <person name="Ruiz M.J."/>
            <person name="Santibanez J."/>
            <person name="Schneider B.W."/>
            <person name="Sisson I."/>
            <person name="Smith M."/>
            <person name="Sodergren E."/>
            <person name="Song X.-Z."/>
            <person name="Song B.B."/>
            <person name="Summersgill H."/>
            <person name="Thelus R."/>
            <person name="Thornton R.D."/>
            <person name="Trejos Z.Y."/>
            <person name="Usmani K."/>
            <person name="Vattathil S."/>
            <person name="Villasana D."/>
            <person name="Walker D.L."/>
            <person name="Wang S."/>
            <person name="Wang K."/>
            <person name="White C.S."/>
            <person name="Williams A.C."/>
            <person name="Williamson J."/>
            <person name="Wilson K."/>
            <person name="Woghiren I.O."/>
            <person name="Woodworth J.R."/>
            <person name="Worley K.C."/>
            <person name="Wright R.A."/>
            <person name="Wu W."/>
            <person name="Young L."/>
            <person name="Zhang L."/>
            <person name="Zhang J."/>
            <person name="Zhu Y."/>
            <person name="Muzny D.M."/>
            <person name="Weinstock G."/>
            <person name="Gibbs R.A."/>
        </authorList>
    </citation>
    <scope>NUCLEOTIDE SEQUENCE [LARGE SCALE GENOMIC DNA]</scope>
    <source>
        <strain evidence="4">LSR1</strain>
    </source>
</reference>
<dbReference type="InterPro" id="IPR001584">
    <property type="entry name" value="Integrase_cat-core"/>
</dbReference>
<dbReference type="InterPro" id="IPR050951">
    <property type="entry name" value="Retrovirus_Pol_polyprotein"/>
</dbReference>
<dbReference type="GO" id="GO:0003676">
    <property type="term" value="F:nucleic acid binding"/>
    <property type="evidence" value="ECO:0007669"/>
    <property type="project" value="InterPro"/>
</dbReference>
<proteinExistence type="predicted"/>
<dbReference type="PANTHER" id="PTHR37984:SF5">
    <property type="entry name" value="PROTEIN NYNRIN-LIKE"/>
    <property type="match status" value="1"/>
</dbReference>
<dbReference type="PROSITE" id="PS50994">
    <property type="entry name" value="INTEGRASE"/>
    <property type="match status" value="1"/>
</dbReference>
<dbReference type="PANTHER" id="PTHR37984">
    <property type="entry name" value="PROTEIN CBG26694"/>
    <property type="match status" value="1"/>
</dbReference>
<evidence type="ECO:0000313" key="4">
    <source>
        <dbReference type="Proteomes" id="UP000007819"/>
    </source>
</evidence>
<sequence>MTHRGIESSVESISLSAHRGRDACISIIESRMFWPNIYSDIFLKAVPELQPVTVPTAIMKQIGIDIATLPEVNQNKYIIVAIDYFSKWSEIKAVQNKTAETVARFLFELICRHSCMSIQINDQGREFVNQVSDLLHVFTGTKQRVTSAYHPQSNWPDIIDGVLFAHRTVRHENITLEEPTSSPNDMEEDNVLEGHDTNTLHNEVH</sequence>
<reference evidence="3" key="2">
    <citation type="submission" date="2022-06" db="UniProtKB">
        <authorList>
            <consortium name="EnsemblMetazoa"/>
        </authorList>
    </citation>
    <scope>IDENTIFICATION</scope>
</reference>
<dbReference type="Gene3D" id="3.30.420.10">
    <property type="entry name" value="Ribonuclease H-like superfamily/Ribonuclease H"/>
    <property type="match status" value="1"/>
</dbReference>